<gene>
    <name evidence="6" type="ORF">LVJ77_01950</name>
</gene>
<sequence length="217" mass="21970">MSSVSKQRSALLGAAFLMATSAIGLGFLTQTATFTEKLLASFGFVILLSILLDIGAQLNIWRIVAVSGKRAQDIANEVFPGAGYFLAALIVMGGLAFNIGNVGGAGLGINVLTGLPEAVGVVLSGAVALAVFLFREAGAGDGPFRAGDGLCDDCADAVCDVPRRPARCGGGSRYVCAGQIGRGGDCYAGGRYGGRLHHLCGRTPFVGRGGNGTSRAA</sequence>
<feature type="transmembrane region" description="Helical" evidence="5">
    <location>
        <begin position="38"/>
        <end position="61"/>
    </location>
</feature>
<keyword evidence="2 5" id="KW-0812">Transmembrane</keyword>
<comment type="subcellular location">
    <subcellularLocation>
        <location evidence="1">Membrane</location>
        <topology evidence="1">Multi-pass membrane protein</topology>
    </subcellularLocation>
</comment>
<evidence type="ECO:0000313" key="6">
    <source>
        <dbReference type="EMBL" id="UOP05082.1"/>
    </source>
</evidence>
<accession>A0A8T9MY03</accession>
<keyword evidence="7" id="KW-1185">Reference proteome</keyword>
<organism evidence="6 7">
    <name type="scientific">Conchiformibius kuhniae</name>
    <dbReference type="NCBI Taxonomy" id="211502"/>
    <lineage>
        <taxon>Bacteria</taxon>
        <taxon>Pseudomonadati</taxon>
        <taxon>Pseudomonadota</taxon>
        <taxon>Betaproteobacteria</taxon>
        <taxon>Neisseriales</taxon>
        <taxon>Neisseriaceae</taxon>
        <taxon>Conchiformibius</taxon>
    </lineage>
</organism>
<evidence type="ECO:0000256" key="3">
    <source>
        <dbReference type="ARBA" id="ARBA00022989"/>
    </source>
</evidence>
<name>A0A8T9MY03_9NEIS</name>
<dbReference type="GO" id="GO:0016020">
    <property type="term" value="C:membrane"/>
    <property type="evidence" value="ECO:0007669"/>
    <property type="project" value="UniProtKB-SubCell"/>
</dbReference>
<evidence type="ECO:0000256" key="4">
    <source>
        <dbReference type="ARBA" id="ARBA00023136"/>
    </source>
</evidence>
<feature type="transmembrane region" description="Helical" evidence="5">
    <location>
        <begin position="82"/>
        <end position="99"/>
    </location>
</feature>
<dbReference type="InterPro" id="IPR001046">
    <property type="entry name" value="NRAMP_fam"/>
</dbReference>
<evidence type="ECO:0000313" key="7">
    <source>
        <dbReference type="Proteomes" id="UP000831534"/>
    </source>
</evidence>
<dbReference type="Pfam" id="PF01566">
    <property type="entry name" value="Nramp"/>
    <property type="match status" value="1"/>
</dbReference>
<dbReference type="Proteomes" id="UP000831534">
    <property type="component" value="Chromosome"/>
</dbReference>
<dbReference type="GO" id="GO:0046873">
    <property type="term" value="F:metal ion transmembrane transporter activity"/>
    <property type="evidence" value="ECO:0007669"/>
    <property type="project" value="InterPro"/>
</dbReference>
<keyword evidence="4 5" id="KW-0472">Membrane</keyword>
<dbReference type="EMBL" id="CP091521">
    <property type="protein sequence ID" value="UOP05082.1"/>
    <property type="molecule type" value="Genomic_DNA"/>
</dbReference>
<reference evidence="6" key="1">
    <citation type="submission" date="2021-12" db="EMBL/GenBank/DDBJ databases">
        <authorList>
            <person name="Veyrier F.J."/>
        </authorList>
    </citation>
    <scope>NUCLEOTIDE SEQUENCE</scope>
    <source>
        <strain evidence="6">17694</strain>
    </source>
</reference>
<keyword evidence="3 5" id="KW-1133">Transmembrane helix</keyword>
<evidence type="ECO:0000256" key="5">
    <source>
        <dbReference type="SAM" id="Phobius"/>
    </source>
</evidence>
<evidence type="ECO:0000256" key="1">
    <source>
        <dbReference type="ARBA" id="ARBA00004141"/>
    </source>
</evidence>
<proteinExistence type="predicted"/>
<evidence type="ECO:0000256" key="2">
    <source>
        <dbReference type="ARBA" id="ARBA00022692"/>
    </source>
</evidence>
<protein>
    <submittedName>
        <fullName evidence="6">Divalent metal cation transporter</fullName>
    </submittedName>
</protein>
<dbReference type="AlphaFoldDB" id="A0A8T9MY03"/>
<reference evidence="6" key="2">
    <citation type="journal article" date="2022" name="Res Sq">
        <title>Evolution of multicellular longitudinally dividing oral cavity symbionts (Neisseriaceae).</title>
        <authorList>
            <person name="Nyongesa S."/>
            <person name="Weber P."/>
            <person name="Bernet E."/>
            <person name="Pullido F."/>
            <person name="Nieckarz M."/>
            <person name="Delaby M."/>
            <person name="Nieves C."/>
            <person name="Viehboeck T."/>
            <person name="Krause N."/>
            <person name="Rivera-Millot A."/>
            <person name="Nakamura A."/>
            <person name="Vischer N."/>
            <person name="VanNieuwenhze M."/>
            <person name="Brun Y."/>
            <person name="Cava F."/>
            <person name="Bulgheresi S."/>
            <person name="Veyrier F."/>
        </authorList>
    </citation>
    <scope>NUCLEOTIDE SEQUENCE</scope>
    <source>
        <strain evidence="6">17694</strain>
    </source>
</reference>
<feature type="transmembrane region" description="Helical" evidence="5">
    <location>
        <begin position="111"/>
        <end position="134"/>
    </location>
</feature>